<dbReference type="EMBL" id="AB179128">
    <property type="protein sequence ID" value="BAE02179.1"/>
    <property type="molecule type" value="mRNA"/>
</dbReference>
<evidence type="ECO:0000313" key="1">
    <source>
        <dbReference type="EMBL" id="BAE02179.1"/>
    </source>
</evidence>
<sequence>MRRRKSLQETLVSLDSAVCRTGARVGVPVGEGAGRLCSCLRWDSRPKLILFSSPLLRSNFLFLSSHHFLLSATSRLPLPFHFLSRKPWYSTQSKLPQQKGGLGQNWSKNLKWQCLQIGSVQQGFSCLLPLLSLPSHRGALAYSGDSLVHTVSPACLNLSLLGCGLGRSWASPSTHLPKSEWLLALVDLSAFASLDLQSGTEDSGQET</sequence>
<reference evidence="1" key="2">
    <citation type="submission" date="2005-06" db="EMBL/GenBank/DDBJ databases">
        <title>DNA sequences of macaque genes expressed in brain or testis and its evolutionary implications.</title>
        <authorList>
            <consortium name="International consortium for macaque cDNA sequencing and analysis"/>
        </authorList>
    </citation>
    <scope>NUCLEOTIDE SEQUENCE</scope>
</reference>
<proteinExistence type="evidence at transcript level"/>
<reference evidence="1" key="1">
    <citation type="journal article" date="2005" name="Mol. Biol. Evol.">
        <title>Substitution rate and structural divergence of 5'UTR evolution: comparative analysis between human and cynomolgus monkey cDNAs.</title>
        <authorList>
            <person name="Osada N."/>
            <person name="Hirata M."/>
            <person name="Tanuma R."/>
            <person name="Kusuda J."/>
            <person name="Hida M."/>
            <person name="Suzuki Y."/>
            <person name="Sugano S."/>
            <person name="Gojobori T."/>
            <person name="Shen C.K."/>
            <person name="Wu C.I."/>
            <person name="Hashimoto K."/>
        </authorList>
    </citation>
    <scope>NUCLEOTIDE SEQUENCE</scope>
</reference>
<accession>Q4R3Y7</accession>
<name>Q4R3Y7_MACFA</name>
<protein>
    <submittedName>
        <fullName evidence="1">Testis cDNA clone: QtsA-13247, similar to human KIAA0759 (KIAA0759)</fullName>
    </submittedName>
</protein>
<organism evidence="1">
    <name type="scientific">Macaca fascicularis</name>
    <name type="common">Crab-eating macaque</name>
    <name type="synonym">Cynomolgus monkey</name>
    <dbReference type="NCBI Taxonomy" id="9541"/>
    <lineage>
        <taxon>Eukaryota</taxon>
        <taxon>Metazoa</taxon>
        <taxon>Chordata</taxon>
        <taxon>Craniata</taxon>
        <taxon>Vertebrata</taxon>
        <taxon>Euteleostomi</taxon>
        <taxon>Mammalia</taxon>
        <taxon>Eutheria</taxon>
        <taxon>Euarchontoglires</taxon>
        <taxon>Primates</taxon>
        <taxon>Haplorrhini</taxon>
        <taxon>Catarrhini</taxon>
        <taxon>Cercopithecidae</taxon>
        <taxon>Cercopithecinae</taxon>
        <taxon>Macaca</taxon>
    </lineage>
</organism>
<dbReference type="AlphaFoldDB" id="Q4R3Y7"/>